<dbReference type="CDD" id="cd05379">
    <property type="entry name" value="CAP_bacterial"/>
    <property type="match status" value="1"/>
</dbReference>
<name>A0A098EP84_9BACL</name>
<dbReference type="SUPFAM" id="SSF55797">
    <property type="entry name" value="PR-1-like"/>
    <property type="match status" value="1"/>
</dbReference>
<dbReference type="Pfam" id="PF14504">
    <property type="entry name" value="CAP_assoc_N"/>
    <property type="match status" value="1"/>
</dbReference>
<evidence type="ECO:0000259" key="2">
    <source>
        <dbReference type="Pfam" id="PF14504"/>
    </source>
</evidence>
<dbReference type="InterPro" id="IPR029410">
    <property type="entry name" value="CAP_assoc"/>
</dbReference>
<reference evidence="3 4" key="1">
    <citation type="submission" date="2014-09" db="EMBL/GenBank/DDBJ databases">
        <authorList>
            <person name="Urmite Genomes Urmite Genomes"/>
        </authorList>
    </citation>
    <scope>NUCLEOTIDE SEQUENCE [LARGE SCALE GENOMIC DNA]</scope>
    <source>
        <strain evidence="3 4">ES2</strain>
    </source>
</reference>
<dbReference type="AlphaFoldDB" id="A0A098EP84"/>
<dbReference type="EMBL" id="CCXS01000001">
    <property type="protein sequence ID" value="CEG24113.1"/>
    <property type="molecule type" value="Genomic_DNA"/>
</dbReference>
<dbReference type="Gene3D" id="3.40.33.10">
    <property type="entry name" value="CAP"/>
    <property type="match status" value="1"/>
</dbReference>
<gene>
    <name evidence="3" type="ORF">BN1080_03133</name>
</gene>
<dbReference type="InterPro" id="IPR035940">
    <property type="entry name" value="CAP_sf"/>
</dbReference>
<dbReference type="PANTHER" id="PTHR31157:SF1">
    <property type="entry name" value="SCP DOMAIN-CONTAINING PROTEIN"/>
    <property type="match status" value="1"/>
</dbReference>
<accession>A0A098EP84</accession>
<feature type="domain" description="CAP-associated" evidence="2">
    <location>
        <begin position="104"/>
        <end position="237"/>
    </location>
</feature>
<proteinExistence type="predicted"/>
<evidence type="ECO:0000313" key="3">
    <source>
        <dbReference type="EMBL" id="CEG24113.1"/>
    </source>
</evidence>
<dbReference type="STRING" id="1499687.BN1080_03133"/>
<dbReference type="PANTHER" id="PTHR31157">
    <property type="entry name" value="SCP DOMAIN-CONTAINING PROTEIN"/>
    <property type="match status" value="1"/>
</dbReference>
<dbReference type="InterPro" id="IPR014044">
    <property type="entry name" value="CAP_dom"/>
</dbReference>
<dbReference type="Proteomes" id="UP000043699">
    <property type="component" value="Unassembled WGS sequence"/>
</dbReference>
<keyword evidence="4" id="KW-1185">Reference proteome</keyword>
<feature type="domain" description="SCP" evidence="1">
    <location>
        <begin position="259"/>
        <end position="373"/>
    </location>
</feature>
<sequence>MRVRKVFWLVVLLVLLFFARPLWEEKASEYVDVSFLESIDEMIEQVAGNPSITKAVDQAKEFTADIGGQLQTFVGQSSAEMPEQVDKPELEGTESLVAIHNITLGMSKEEAQTIVGLPLRLMRNEYGTDWHSYHQDYQNYMLLSYNDKGQVNGMFTNQDLISSTKGITMASDREAVRAAFGKPLKSLQKGNVQYILDTRNEYDMFKVNHLYITVFYDIHEENTVTAIQVIDEKLEAKRPDIYAEPDKELKEGYEFLLFELTNSARIQRELPLLKWDETARGTGRKHSQDMAENDYFSHTNLAGQSPFDRMGDDGITFFVAGENLAYGQYNSIFAHEGLMNSAGHRENIVKRDFGYLGIGVAYNSENQPYYTENFFNR</sequence>
<evidence type="ECO:0000259" key="1">
    <source>
        <dbReference type="Pfam" id="PF00188"/>
    </source>
</evidence>
<protein>
    <submittedName>
        <fullName evidence="3">Cysteine-rich secretory protein family protein</fullName>
    </submittedName>
</protein>
<evidence type="ECO:0000313" key="4">
    <source>
        <dbReference type="Proteomes" id="UP000043699"/>
    </source>
</evidence>
<organism evidence="3 4">
    <name type="scientific">Planococcus massiliensis</name>
    <dbReference type="NCBI Taxonomy" id="1499687"/>
    <lineage>
        <taxon>Bacteria</taxon>
        <taxon>Bacillati</taxon>
        <taxon>Bacillota</taxon>
        <taxon>Bacilli</taxon>
        <taxon>Bacillales</taxon>
        <taxon>Caryophanaceae</taxon>
        <taxon>Planococcus</taxon>
    </lineage>
</organism>
<dbReference type="Pfam" id="PF00188">
    <property type="entry name" value="CAP"/>
    <property type="match status" value="1"/>
</dbReference>